<dbReference type="Proteomes" id="UP000035444">
    <property type="component" value="Unassembled WGS sequence"/>
</dbReference>
<organism evidence="2 3">
    <name type="scientific">Kiloniella spongiae</name>
    <dbReference type="NCBI Taxonomy" id="1489064"/>
    <lineage>
        <taxon>Bacteria</taxon>
        <taxon>Pseudomonadati</taxon>
        <taxon>Pseudomonadota</taxon>
        <taxon>Alphaproteobacteria</taxon>
        <taxon>Rhodospirillales</taxon>
        <taxon>Kiloniellaceae</taxon>
        <taxon>Kiloniella</taxon>
    </lineage>
</organism>
<dbReference type="InterPro" id="IPR001638">
    <property type="entry name" value="Solute-binding_3/MltF_N"/>
</dbReference>
<evidence type="ECO:0000313" key="2">
    <source>
        <dbReference type="EMBL" id="KLN59615.1"/>
    </source>
</evidence>
<dbReference type="Gene3D" id="3.40.190.10">
    <property type="entry name" value="Periplasmic binding protein-like II"/>
    <property type="match status" value="2"/>
</dbReference>
<dbReference type="SUPFAM" id="SSF53850">
    <property type="entry name" value="Periplasmic binding protein-like II"/>
    <property type="match status" value="1"/>
</dbReference>
<dbReference type="STRING" id="1489064.WH96_17165"/>
<dbReference type="EMBL" id="LAQL01000013">
    <property type="protein sequence ID" value="KLN59615.1"/>
    <property type="molecule type" value="Genomic_DNA"/>
</dbReference>
<evidence type="ECO:0000313" key="3">
    <source>
        <dbReference type="Proteomes" id="UP000035444"/>
    </source>
</evidence>
<sequence>MLFCLGLFCLSARAESKEVTIGMGNFAPYYIAEGETGIFTDIIAAVFHELPDYEPVFVFGRPNNRLWQDFSRRKVDAVSNLFDSVEVGGCRSDPVFRFRDVAITHVETELSLQKIEDLKGLNIIAFQGAKEFFGPEFSSIAQESIFSVASEPGVQAQALWDGRVDVSVGDLFIFLNSLKKISGNDASASMFKIHDILPVVYSRMGFWDDRLCAEFNRALQKIKDNGEYEKIYDRYLRLLGVEANLGS</sequence>
<proteinExistence type="predicted"/>
<evidence type="ECO:0000259" key="1">
    <source>
        <dbReference type="SMART" id="SM00062"/>
    </source>
</evidence>
<protein>
    <recommendedName>
        <fullName evidence="1">Solute-binding protein family 3/N-terminal domain-containing protein</fullName>
    </recommendedName>
</protein>
<comment type="caution">
    <text evidence="2">The sequence shown here is derived from an EMBL/GenBank/DDBJ whole genome shotgun (WGS) entry which is preliminary data.</text>
</comment>
<name>A0A0H2MSI9_9PROT</name>
<dbReference type="AlphaFoldDB" id="A0A0H2MSI9"/>
<keyword evidence="3" id="KW-1185">Reference proteome</keyword>
<reference evidence="2 3" key="1">
    <citation type="submission" date="2015-03" db="EMBL/GenBank/DDBJ databases">
        <title>Genome Sequence of Kiloniella spongiae MEBiC09566, isolated from a marine sponge.</title>
        <authorList>
            <person name="Shao Z."/>
            <person name="Wang L."/>
            <person name="Li X."/>
        </authorList>
    </citation>
    <scope>NUCLEOTIDE SEQUENCE [LARGE SCALE GENOMIC DNA]</scope>
    <source>
        <strain evidence="2 3">MEBiC09566</strain>
    </source>
</reference>
<accession>A0A0H2MSI9</accession>
<gene>
    <name evidence="2" type="ORF">WH96_17165</name>
</gene>
<dbReference type="SMART" id="SM00062">
    <property type="entry name" value="PBPb"/>
    <property type="match status" value="1"/>
</dbReference>
<feature type="domain" description="Solute-binding protein family 3/N-terminal" evidence="1">
    <location>
        <begin position="18"/>
        <end position="239"/>
    </location>
</feature>